<dbReference type="STRING" id="1640674.SAMN05216323_1001142"/>
<gene>
    <name evidence="2" type="ORF">SAMN05216323_1001142</name>
</gene>
<dbReference type="Proteomes" id="UP000199452">
    <property type="component" value="Unassembled WGS sequence"/>
</dbReference>
<organism evidence="2 3">
    <name type="scientific">Williamwhitmania taraxaci</name>
    <dbReference type="NCBI Taxonomy" id="1640674"/>
    <lineage>
        <taxon>Bacteria</taxon>
        <taxon>Pseudomonadati</taxon>
        <taxon>Bacteroidota</taxon>
        <taxon>Bacteroidia</taxon>
        <taxon>Bacteroidales</taxon>
        <taxon>Williamwhitmaniaceae</taxon>
        <taxon>Williamwhitmania</taxon>
    </lineage>
</organism>
<dbReference type="RefSeq" id="WP_125869714.1">
    <property type="nucleotide sequence ID" value="NZ_FMYP01000001.1"/>
</dbReference>
<accession>A0A1G6GJ95</accession>
<reference evidence="2 3" key="1">
    <citation type="submission" date="2016-09" db="EMBL/GenBank/DDBJ databases">
        <authorList>
            <person name="Capua I."/>
            <person name="De Benedictis P."/>
            <person name="Joannis T."/>
            <person name="Lombin L.H."/>
            <person name="Cattoli G."/>
        </authorList>
    </citation>
    <scope>NUCLEOTIDE SEQUENCE [LARGE SCALE GENOMIC DNA]</scope>
    <source>
        <strain evidence="2 3">A7P-90m</strain>
    </source>
</reference>
<sequence length="191" mass="22311">MKEQMMSVVEAMRRRVDANLTSIRATEQKIRLLLKEPVSDKRSKDLEVLFAKNRKLLEENKIALAIQLNILDYIRFYGEIFENSLHSGEENESNSANAASAKDSEVDDSVNPYIGDDSDEDEFIDEDDDQFDDVAYDRNIFFENVIKGKSVYNEHHLFWEDEEFFSKLINFYIQAENYEACAKIKEARKDL</sequence>
<evidence type="ECO:0000313" key="2">
    <source>
        <dbReference type="EMBL" id="SDB81989.1"/>
    </source>
</evidence>
<dbReference type="EMBL" id="FMYP01000001">
    <property type="protein sequence ID" value="SDB81989.1"/>
    <property type="molecule type" value="Genomic_DNA"/>
</dbReference>
<feature type="region of interest" description="Disordered" evidence="1">
    <location>
        <begin position="88"/>
        <end position="123"/>
    </location>
</feature>
<evidence type="ECO:0000313" key="3">
    <source>
        <dbReference type="Proteomes" id="UP000199452"/>
    </source>
</evidence>
<dbReference type="AlphaFoldDB" id="A0A1G6GJ95"/>
<keyword evidence="3" id="KW-1185">Reference proteome</keyword>
<name>A0A1G6GJ95_9BACT</name>
<protein>
    <submittedName>
        <fullName evidence="2">Uncharacterized protein</fullName>
    </submittedName>
</protein>
<proteinExistence type="predicted"/>
<evidence type="ECO:0000256" key="1">
    <source>
        <dbReference type="SAM" id="MobiDB-lite"/>
    </source>
</evidence>